<evidence type="ECO:0000313" key="3">
    <source>
        <dbReference type="EMBL" id="KAG2190091.1"/>
    </source>
</evidence>
<feature type="compositionally biased region" description="Low complexity" evidence="1">
    <location>
        <begin position="140"/>
        <end position="149"/>
    </location>
</feature>
<feature type="region of interest" description="Disordered" evidence="1">
    <location>
        <begin position="92"/>
        <end position="195"/>
    </location>
</feature>
<keyword evidence="2" id="KW-0812">Transmembrane</keyword>
<evidence type="ECO:0000256" key="2">
    <source>
        <dbReference type="SAM" id="Phobius"/>
    </source>
</evidence>
<feature type="compositionally biased region" description="Low complexity" evidence="1">
    <location>
        <begin position="170"/>
        <end position="181"/>
    </location>
</feature>
<keyword evidence="4" id="KW-1185">Reference proteome</keyword>
<name>A0A8H7QCZ4_9FUNG</name>
<dbReference type="EMBL" id="JAEPRC010001064">
    <property type="protein sequence ID" value="KAG2190091.1"/>
    <property type="molecule type" value="Genomic_DNA"/>
</dbReference>
<protein>
    <submittedName>
        <fullName evidence="3">Uncharacterized protein</fullName>
    </submittedName>
</protein>
<dbReference type="Proteomes" id="UP000650833">
    <property type="component" value="Unassembled WGS sequence"/>
</dbReference>
<dbReference type="OrthoDB" id="2279499at2759"/>
<reference evidence="3" key="1">
    <citation type="submission" date="2020-12" db="EMBL/GenBank/DDBJ databases">
        <title>Metabolic potential, ecology and presence of endohyphal bacteria is reflected in genomic diversity of Mucoromycotina.</title>
        <authorList>
            <person name="Muszewska A."/>
            <person name="Okrasinska A."/>
            <person name="Steczkiewicz K."/>
            <person name="Drgas O."/>
            <person name="Orlowska M."/>
            <person name="Perlinska-Lenart U."/>
            <person name="Aleksandrzak-Piekarczyk T."/>
            <person name="Szatraj K."/>
            <person name="Zielenkiewicz U."/>
            <person name="Pilsyk S."/>
            <person name="Malc E."/>
            <person name="Mieczkowski P."/>
            <person name="Kruszewska J.S."/>
            <person name="Biernat P."/>
            <person name="Pawlowska J."/>
        </authorList>
    </citation>
    <scope>NUCLEOTIDE SEQUENCE</scope>
    <source>
        <strain evidence="3">CBS 226.32</strain>
    </source>
</reference>
<sequence length="238" mass="27057">MTQQFPQSIMDQIKDAGYQFWIQIYSPLFWIISVLINHWKLQKNNKIIIDDNFLYNNITPSSKKSVRISNKLPLPLPPPRIVISSSSLQQQQHLSSKHIPTTAKSASKKRAIDSLVSPKLKPSTPTPTPTPTPTTKRKQSSSLFSSLKQKYPHHRPQQHQPRTFFLRRLSSSGSSTSSCDTTKSEPSSPSILKPFSWKLKRQHSDSSLETRHPANVITTNISKQPRISLSHFKKKNIA</sequence>
<keyword evidence="2" id="KW-0472">Membrane</keyword>
<accession>A0A8H7QCZ4</accession>
<proteinExistence type="predicted"/>
<dbReference type="AlphaFoldDB" id="A0A8H7QCZ4"/>
<comment type="caution">
    <text evidence="3">The sequence shown here is derived from an EMBL/GenBank/DDBJ whole genome shotgun (WGS) entry which is preliminary data.</text>
</comment>
<keyword evidence="2" id="KW-1133">Transmembrane helix</keyword>
<feature type="transmembrane region" description="Helical" evidence="2">
    <location>
        <begin position="20"/>
        <end position="39"/>
    </location>
</feature>
<evidence type="ECO:0000256" key="1">
    <source>
        <dbReference type="SAM" id="MobiDB-lite"/>
    </source>
</evidence>
<gene>
    <name evidence="3" type="ORF">INT46_011137</name>
</gene>
<organism evidence="3 4">
    <name type="scientific">Mucor plumbeus</name>
    <dbReference type="NCBI Taxonomy" id="97098"/>
    <lineage>
        <taxon>Eukaryota</taxon>
        <taxon>Fungi</taxon>
        <taxon>Fungi incertae sedis</taxon>
        <taxon>Mucoromycota</taxon>
        <taxon>Mucoromycotina</taxon>
        <taxon>Mucoromycetes</taxon>
        <taxon>Mucorales</taxon>
        <taxon>Mucorineae</taxon>
        <taxon>Mucoraceae</taxon>
        <taxon>Mucor</taxon>
    </lineage>
</organism>
<evidence type="ECO:0000313" key="4">
    <source>
        <dbReference type="Proteomes" id="UP000650833"/>
    </source>
</evidence>